<dbReference type="EMBL" id="LXQA010314567">
    <property type="protein sequence ID" value="MCI43234.1"/>
    <property type="molecule type" value="Genomic_DNA"/>
</dbReference>
<comment type="caution">
    <text evidence="2">The sequence shown here is derived from an EMBL/GenBank/DDBJ whole genome shotgun (WGS) entry which is preliminary data.</text>
</comment>
<keyword evidence="2" id="KW-0548">Nucleotidyltransferase</keyword>
<evidence type="ECO:0000313" key="2">
    <source>
        <dbReference type="EMBL" id="MCI43234.1"/>
    </source>
</evidence>
<feature type="non-terminal residue" evidence="2">
    <location>
        <position position="1"/>
    </location>
</feature>
<feature type="non-terminal residue" evidence="2">
    <location>
        <position position="113"/>
    </location>
</feature>
<feature type="compositionally biased region" description="Polar residues" evidence="1">
    <location>
        <begin position="37"/>
        <end position="50"/>
    </location>
</feature>
<evidence type="ECO:0000256" key="1">
    <source>
        <dbReference type="SAM" id="MobiDB-lite"/>
    </source>
</evidence>
<dbReference type="GO" id="GO:0003964">
    <property type="term" value="F:RNA-directed DNA polymerase activity"/>
    <property type="evidence" value="ECO:0007669"/>
    <property type="project" value="UniProtKB-KW"/>
</dbReference>
<proteinExistence type="predicted"/>
<organism evidence="2 3">
    <name type="scientific">Trifolium medium</name>
    <dbReference type="NCBI Taxonomy" id="97028"/>
    <lineage>
        <taxon>Eukaryota</taxon>
        <taxon>Viridiplantae</taxon>
        <taxon>Streptophyta</taxon>
        <taxon>Embryophyta</taxon>
        <taxon>Tracheophyta</taxon>
        <taxon>Spermatophyta</taxon>
        <taxon>Magnoliopsida</taxon>
        <taxon>eudicotyledons</taxon>
        <taxon>Gunneridae</taxon>
        <taxon>Pentapetalae</taxon>
        <taxon>rosids</taxon>
        <taxon>fabids</taxon>
        <taxon>Fabales</taxon>
        <taxon>Fabaceae</taxon>
        <taxon>Papilionoideae</taxon>
        <taxon>50 kb inversion clade</taxon>
        <taxon>NPAAA clade</taxon>
        <taxon>Hologalegina</taxon>
        <taxon>IRL clade</taxon>
        <taxon>Trifolieae</taxon>
        <taxon>Trifolium</taxon>
    </lineage>
</organism>
<evidence type="ECO:0000313" key="3">
    <source>
        <dbReference type="Proteomes" id="UP000265520"/>
    </source>
</evidence>
<dbReference type="Proteomes" id="UP000265520">
    <property type="component" value="Unassembled WGS sequence"/>
</dbReference>
<keyword evidence="2" id="KW-0808">Transferase</keyword>
<sequence length="113" mass="12612">PDKVSELVEGFADLQVSEDRDSEPVSTSEPIEISELVESSETLEDTTASEASPKPEGEKTYAEETMQPKNTFKYKSSHPEELIIGNKNSPRRTRSSFRDEDSLFGLISMIEPT</sequence>
<name>A0A392S4U6_9FABA</name>
<dbReference type="AlphaFoldDB" id="A0A392S4U6"/>
<keyword evidence="2" id="KW-0695">RNA-directed DNA polymerase</keyword>
<keyword evidence="3" id="KW-1185">Reference proteome</keyword>
<protein>
    <submittedName>
        <fullName evidence="2">Putative reverse transcriptase (RNA-dependent DNA polymerase)</fullName>
    </submittedName>
</protein>
<feature type="region of interest" description="Disordered" evidence="1">
    <location>
        <begin position="1"/>
        <end position="97"/>
    </location>
</feature>
<accession>A0A392S4U6</accession>
<reference evidence="2 3" key="1">
    <citation type="journal article" date="2018" name="Front. Plant Sci.">
        <title>Red Clover (Trifolium pratense) and Zigzag Clover (T. medium) - A Picture of Genomic Similarities and Differences.</title>
        <authorList>
            <person name="Dluhosova J."/>
            <person name="Istvanek J."/>
            <person name="Nedelnik J."/>
            <person name="Repkova J."/>
        </authorList>
    </citation>
    <scope>NUCLEOTIDE SEQUENCE [LARGE SCALE GENOMIC DNA]</scope>
    <source>
        <strain evidence="3">cv. 10/8</strain>
        <tissue evidence="2">Leaf</tissue>
    </source>
</reference>
<feature type="compositionally biased region" description="Basic and acidic residues" evidence="1">
    <location>
        <begin position="53"/>
        <end position="62"/>
    </location>
</feature>